<dbReference type="NCBIfam" id="TIGR01662">
    <property type="entry name" value="HAD-SF-IIIA"/>
    <property type="match status" value="1"/>
</dbReference>
<evidence type="ECO:0000256" key="6">
    <source>
        <dbReference type="ARBA" id="ARBA00031828"/>
    </source>
</evidence>
<dbReference type="InterPro" id="IPR006543">
    <property type="entry name" value="Histidinol-phos"/>
</dbReference>
<reference evidence="12 13" key="1">
    <citation type="submission" date="2015-07" db="EMBL/GenBank/DDBJ databases">
        <title>Whole genome sequence of Herpetosiphon geysericola DSM 7119.</title>
        <authorList>
            <person name="Hemp J."/>
            <person name="Ward L.M."/>
            <person name="Pace L.A."/>
            <person name="Fischer W.W."/>
        </authorList>
    </citation>
    <scope>NUCLEOTIDE SEQUENCE [LARGE SCALE GENOMIC DNA]</scope>
    <source>
        <strain evidence="12 13">DSM 7119</strain>
    </source>
</reference>
<feature type="binding site" evidence="11">
    <location>
        <position position="90"/>
    </location>
    <ligand>
        <name>Zn(2+)</name>
        <dbReference type="ChEBI" id="CHEBI:29105"/>
    </ligand>
</feature>
<feature type="active site" description="Nucleophile" evidence="8">
    <location>
        <position position="9"/>
    </location>
</feature>
<feature type="binding site" evidence="9">
    <location>
        <position position="130"/>
    </location>
    <ligand>
        <name>substrate</name>
    </ligand>
</feature>
<evidence type="ECO:0000256" key="10">
    <source>
        <dbReference type="PIRSR" id="PIRSR004682-3"/>
    </source>
</evidence>
<dbReference type="GO" id="GO:0005737">
    <property type="term" value="C:cytoplasm"/>
    <property type="evidence" value="ECO:0007669"/>
    <property type="project" value="UniProtKB-SubCell"/>
</dbReference>
<feature type="site" description="Stabilizes the phosphoryl group" evidence="10">
    <location>
        <position position="104"/>
    </location>
</feature>
<dbReference type="Proteomes" id="UP000050277">
    <property type="component" value="Unassembled WGS sequence"/>
</dbReference>
<feature type="binding site" evidence="11">
    <location>
        <position position="130"/>
    </location>
    <ligand>
        <name>Mg(2+)</name>
        <dbReference type="ChEBI" id="CHEBI:18420"/>
    </ligand>
</feature>
<feature type="binding site" evidence="11">
    <location>
        <position position="9"/>
    </location>
    <ligand>
        <name>Mg(2+)</name>
        <dbReference type="ChEBI" id="CHEBI:18420"/>
    </ligand>
</feature>
<feature type="binding site" evidence="9">
    <location>
        <begin position="103"/>
        <end position="104"/>
    </location>
    <ligand>
        <name>substrate</name>
    </ligand>
</feature>
<dbReference type="InterPro" id="IPR004446">
    <property type="entry name" value="Heptose_bisP_phosphatase"/>
</dbReference>
<dbReference type="EC" id="3.1.3.-" evidence="7"/>
<dbReference type="RefSeq" id="WP_054536830.1">
    <property type="nucleotide sequence ID" value="NZ_LGKP01000035.1"/>
</dbReference>
<dbReference type="Gene3D" id="3.40.50.1000">
    <property type="entry name" value="HAD superfamily/HAD-like"/>
    <property type="match status" value="1"/>
</dbReference>
<dbReference type="GO" id="GO:0005975">
    <property type="term" value="P:carbohydrate metabolic process"/>
    <property type="evidence" value="ECO:0007669"/>
    <property type="project" value="InterPro"/>
</dbReference>
<evidence type="ECO:0000256" key="4">
    <source>
        <dbReference type="ARBA" id="ARBA00022801"/>
    </source>
</evidence>
<comment type="similarity">
    <text evidence="7">Belongs to the gmhB family.</text>
</comment>
<keyword evidence="13" id="KW-1185">Reference proteome</keyword>
<feature type="binding site" evidence="9">
    <location>
        <begin position="17"/>
        <end position="20"/>
    </location>
    <ligand>
        <name>substrate</name>
    </ligand>
</feature>
<evidence type="ECO:0000256" key="9">
    <source>
        <dbReference type="PIRSR" id="PIRSR004682-2"/>
    </source>
</evidence>
<accession>A0A0P6XYT5</accession>
<feature type="binding site" evidence="9">
    <location>
        <begin position="9"/>
        <end position="11"/>
    </location>
    <ligand>
        <name>substrate</name>
    </ligand>
</feature>
<dbReference type="SUPFAM" id="SSF56784">
    <property type="entry name" value="HAD-like"/>
    <property type="match status" value="1"/>
</dbReference>
<organism evidence="12 13">
    <name type="scientific">Herpetosiphon geysericola</name>
    <dbReference type="NCBI Taxonomy" id="70996"/>
    <lineage>
        <taxon>Bacteria</taxon>
        <taxon>Bacillati</taxon>
        <taxon>Chloroflexota</taxon>
        <taxon>Chloroflexia</taxon>
        <taxon>Herpetosiphonales</taxon>
        <taxon>Herpetosiphonaceae</taxon>
        <taxon>Herpetosiphon</taxon>
    </lineage>
</organism>
<dbReference type="Pfam" id="PF13242">
    <property type="entry name" value="Hydrolase_like"/>
    <property type="match status" value="1"/>
</dbReference>
<feature type="binding site" evidence="11">
    <location>
        <position position="11"/>
    </location>
    <ligand>
        <name>Mg(2+)</name>
        <dbReference type="ChEBI" id="CHEBI:18420"/>
    </ligand>
</feature>
<dbReference type="GO" id="GO:0046872">
    <property type="term" value="F:metal ion binding"/>
    <property type="evidence" value="ECO:0007669"/>
    <property type="project" value="UniProtKB-KW"/>
</dbReference>
<name>A0A0P6XYT5_9CHLR</name>
<evidence type="ECO:0000256" key="2">
    <source>
        <dbReference type="ARBA" id="ARBA00022490"/>
    </source>
</evidence>
<gene>
    <name evidence="12" type="ORF">SE18_23150</name>
</gene>
<dbReference type="STRING" id="70996.SE18_23150"/>
<keyword evidence="3 11" id="KW-0479">Metal-binding</keyword>
<feature type="binding site" evidence="9">
    <location>
        <begin position="51"/>
        <end position="54"/>
    </location>
    <ligand>
        <name>substrate</name>
    </ligand>
</feature>
<evidence type="ECO:0000256" key="7">
    <source>
        <dbReference type="PIRNR" id="PIRNR004682"/>
    </source>
</evidence>
<evidence type="ECO:0000313" key="13">
    <source>
        <dbReference type="Proteomes" id="UP000050277"/>
    </source>
</evidence>
<dbReference type="InterPro" id="IPR006549">
    <property type="entry name" value="HAD-SF_hydro_IIIA"/>
</dbReference>
<comment type="subcellular location">
    <subcellularLocation>
        <location evidence="1 7">Cytoplasm</location>
    </subcellularLocation>
</comment>
<evidence type="ECO:0000256" key="8">
    <source>
        <dbReference type="PIRSR" id="PIRSR004682-1"/>
    </source>
</evidence>
<sequence>MSQAAVFIDRDGTINVEVNYLHQPELVQLEQTVGQAIARLNQAGFLVLVVTNQSGIARGYYSAEDMQAVHRRISELLEPYGGHIDAWYCCPHHPEVTGECACRKPNLGMFAQAQAEFAIDLSRSWMIGDKLLDVQAGINLGVPAIMVQTGYGAQHQHDLPAHAMLVANLNAAVDLIVQE</sequence>
<proteinExistence type="inferred from homology"/>
<dbReference type="PIRSF" id="PIRSF004682">
    <property type="entry name" value="GmhB"/>
    <property type="match status" value="1"/>
</dbReference>
<dbReference type="PANTHER" id="PTHR42891">
    <property type="entry name" value="D-GLYCERO-BETA-D-MANNO-HEPTOSE-1,7-BISPHOSPHATE 7-PHOSPHATASE"/>
    <property type="match status" value="1"/>
</dbReference>
<feature type="site" description="Stabilizes the phosphoryl group" evidence="10">
    <location>
        <position position="51"/>
    </location>
</feature>
<evidence type="ECO:0000256" key="11">
    <source>
        <dbReference type="PIRSR" id="PIRSR004682-4"/>
    </source>
</evidence>
<dbReference type="OrthoDB" id="9801899at2"/>
<comment type="caution">
    <text evidence="12">The sequence shown here is derived from an EMBL/GenBank/DDBJ whole genome shotgun (WGS) entry which is preliminary data.</text>
</comment>
<feature type="binding site" evidence="11">
    <location>
        <position position="92"/>
    </location>
    <ligand>
        <name>Zn(2+)</name>
        <dbReference type="ChEBI" id="CHEBI:29105"/>
    </ligand>
</feature>
<dbReference type="GO" id="GO:0016791">
    <property type="term" value="F:phosphatase activity"/>
    <property type="evidence" value="ECO:0007669"/>
    <property type="project" value="InterPro"/>
</dbReference>
<feature type="active site" description="Nucleophile" evidence="8">
    <location>
        <position position="11"/>
    </location>
</feature>
<keyword evidence="5 7" id="KW-0119">Carbohydrate metabolism</keyword>
<protein>
    <recommendedName>
        <fullName evidence="6 7">D,D-heptose 1,7-bisphosphate phosphatase</fullName>
        <ecNumber evidence="7">3.1.3.-</ecNumber>
    </recommendedName>
</protein>
<dbReference type="PATRIC" id="fig|70996.4.peg.2454"/>
<keyword evidence="2 7" id="KW-0963">Cytoplasm</keyword>
<feature type="binding site" evidence="11">
    <location>
        <position position="129"/>
    </location>
    <ligand>
        <name>Mg(2+)</name>
        <dbReference type="ChEBI" id="CHEBI:18420"/>
    </ligand>
</feature>
<keyword evidence="11" id="KW-0862">Zinc</keyword>
<evidence type="ECO:0000313" key="12">
    <source>
        <dbReference type="EMBL" id="KPL81518.1"/>
    </source>
</evidence>
<dbReference type="InterPro" id="IPR023214">
    <property type="entry name" value="HAD_sf"/>
</dbReference>
<dbReference type="CDD" id="cd07503">
    <property type="entry name" value="HAD_HisB-N"/>
    <property type="match status" value="1"/>
</dbReference>
<evidence type="ECO:0000256" key="3">
    <source>
        <dbReference type="ARBA" id="ARBA00022723"/>
    </source>
</evidence>
<keyword evidence="11" id="KW-0460">Magnesium</keyword>
<evidence type="ECO:0000256" key="1">
    <source>
        <dbReference type="ARBA" id="ARBA00004496"/>
    </source>
</evidence>
<dbReference type="AlphaFoldDB" id="A0A0P6XYT5"/>
<dbReference type="InterPro" id="IPR036412">
    <property type="entry name" value="HAD-like_sf"/>
</dbReference>
<comment type="cofactor">
    <cofactor evidence="11">
        <name>Zn(2+)</name>
        <dbReference type="ChEBI" id="CHEBI:29105"/>
    </cofactor>
</comment>
<evidence type="ECO:0000256" key="5">
    <source>
        <dbReference type="ARBA" id="ARBA00023277"/>
    </source>
</evidence>
<dbReference type="EMBL" id="LGKP01000035">
    <property type="protein sequence ID" value="KPL81518.1"/>
    <property type="molecule type" value="Genomic_DNA"/>
</dbReference>
<comment type="cofactor">
    <cofactor evidence="11">
        <name>Mg(2+)</name>
        <dbReference type="ChEBI" id="CHEBI:18420"/>
    </cofactor>
</comment>
<feature type="binding site" evidence="11">
    <location>
        <position position="102"/>
    </location>
    <ligand>
        <name>Zn(2+)</name>
        <dbReference type="ChEBI" id="CHEBI:29105"/>
    </ligand>
</feature>
<dbReference type="PANTHER" id="PTHR42891:SF1">
    <property type="entry name" value="D-GLYCERO-BETA-D-MANNO-HEPTOSE-1,7-BISPHOSPHATE 7-PHOSPHATASE"/>
    <property type="match status" value="1"/>
</dbReference>
<feature type="site" description="Contributes to substrate recognition" evidence="10">
    <location>
        <position position="103"/>
    </location>
</feature>
<dbReference type="NCBIfam" id="TIGR01656">
    <property type="entry name" value="Histidinol-ppas"/>
    <property type="match status" value="1"/>
</dbReference>
<feature type="binding site" evidence="11">
    <location>
        <position position="100"/>
    </location>
    <ligand>
        <name>Zn(2+)</name>
        <dbReference type="ChEBI" id="CHEBI:29105"/>
    </ligand>
</feature>
<keyword evidence="4 7" id="KW-0378">Hydrolase</keyword>